<reference evidence="9 10" key="1">
    <citation type="submission" date="2022-04" db="EMBL/GenBank/DDBJ databases">
        <title>Diverse halophilic archaea isolated from saline environments.</title>
        <authorList>
            <person name="Cui H.-L."/>
        </authorList>
    </citation>
    <scope>NUCLEOTIDE SEQUENCE [LARGE SCALE GENOMIC DNA]</scope>
    <source>
        <strain evidence="9 10">XZYJT49</strain>
    </source>
</reference>
<dbReference type="RefSeq" id="WP_248649700.1">
    <property type="nucleotide sequence ID" value="NZ_CP096659.1"/>
</dbReference>
<keyword evidence="2" id="KW-0813">Transport</keyword>
<dbReference type="EMBL" id="CP096659">
    <property type="protein sequence ID" value="UPV73648.1"/>
    <property type="molecule type" value="Genomic_DNA"/>
</dbReference>
<feature type="compositionally biased region" description="Gly residues" evidence="7">
    <location>
        <begin position="30"/>
        <end position="51"/>
    </location>
</feature>
<dbReference type="GO" id="GO:0016020">
    <property type="term" value="C:membrane"/>
    <property type="evidence" value="ECO:0007669"/>
    <property type="project" value="UniProtKB-SubCell"/>
</dbReference>
<proteinExistence type="predicted"/>
<feature type="domain" description="Blue (type 1) copper" evidence="8">
    <location>
        <begin position="73"/>
        <end position="165"/>
    </location>
</feature>
<dbReference type="PANTHER" id="PTHR34192:SF10">
    <property type="entry name" value="PLASTOCYANIN MAJOR ISOFORM, CHLOROPLASTIC-RELATED"/>
    <property type="match status" value="1"/>
</dbReference>
<feature type="compositionally biased region" description="Low complexity" evidence="7">
    <location>
        <begin position="52"/>
        <end position="64"/>
    </location>
</feature>
<name>A0A8U0HS00_9EURY</name>
<dbReference type="SUPFAM" id="SSF49503">
    <property type="entry name" value="Cupredoxins"/>
    <property type="match status" value="1"/>
</dbReference>
<dbReference type="KEGG" id="halx:M0R89_14010"/>
<evidence type="ECO:0000256" key="3">
    <source>
        <dbReference type="ARBA" id="ARBA00022723"/>
    </source>
</evidence>
<keyword evidence="3" id="KW-0479">Metal-binding</keyword>
<evidence type="ECO:0000256" key="6">
    <source>
        <dbReference type="ARBA" id="ARBA00023136"/>
    </source>
</evidence>
<evidence type="ECO:0000256" key="2">
    <source>
        <dbReference type="ARBA" id="ARBA00022448"/>
    </source>
</evidence>
<dbReference type="GO" id="GO:0009055">
    <property type="term" value="F:electron transfer activity"/>
    <property type="evidence" value="ECO:0007669"/>
    <property type="project" value="InterPro"/>
</dbReference>
<dbReference type="Pfam" id="PF00127">
    <property type="entry name" value="Copper-bind"/>
    <property type="match status" value="1"/>
</dbReference>
<organism evidence="9 10">
    <name type="scientific">Halorussus limi</name>
    <dbReference type="NCBI Taxonomy" id="2938695"/>
    <lineage>
        <taxon>Archaea</taxon>
        <taxon>Methanobacteriati</taxon>
        <taxon>Methanobacteriota</taxon>
        <taxon>Stenosarchaea group</taxon>
        <taxon>Halobacteria</taxon>
        <taxon>Halobacteriales</taxon>
        <taxon>Haladaptataceae</taxon>
        <taxon>Halorussus</taxon>
    </lineage>
</organism>
<evidence type="ECO:0000313" key="10">
    <source>
        <dbReference type="Proteomes" id="UP000830729"/>
    </source>
</evidence>
<dbReference type="PROSITE" id="PS00196">
    <property type="entry name" value="COPPER_BLUE"/>
    <property type="match status" value="1"/>
</dbReference>
<feature type="region of interest" description="Disordered" evidence="7">
    <location>
        <begin position="30"/>
        <end position="64"/>
    </location>
</feature>
<dbReference type="PROSITE" id="PS51257">
    <property type="entry name" value="PROKAR_LIPOPROTEIN"/>
    <property type="match status" value="1"/>
</dbReference>
<dbReference type="PANTHER" id="PTHR34192">
    <property type="entry name" value="PLASTOCYANIN MAJOR ISOFORM, CHLOROPLASTIC-RELATED"/>
    <property type="match status" value="1"/>
</dbReference>
<dbReference type="InterPro" id="IPR028871">
    <property type="entry name" value="BlueCu_1_BS"/>
</dbReference>
<sequence>MKRRAFVRGGGTVAVGGLAGLAGCSAPTGDGGGGEGTTGGGTATGEGGTATEGGAATTTGGAQGGTQQVAMITEGSEYYFDPIGLFVEPGTTVEWVIESGSHSSTAYAESLDSADVTRIPEQAEPWNSGILTEQGASFSYTFEVTGTYDYFCLPHKALGMIARIVCGEPGDVEGDPPDGDVPSEQAIVNQGTISYEEFGSG</sequence>
<accession>A0A8U0HS00</accession>
<dbReference type="Proteomes" id="UP000830729">
    <property type="component" value="Chromosome"/>
</dbReference>
<dbReference type="Gene3D" id="2.60.40.420">
    <property type="entry name" value="Cupredoxins - blue copper proteins"/>
    <property type="match status" value="1"/>
</dbReference>
<keyword evidence="6" id="KW-0472">Membrane</keyword>
<evidence type="ECO:0000256" key="4">
    <source>
        <dbReference type="ARBA" id="ARBA00022982"/>
    </source>
</evidence>
<dbReference type="InterPro" id="IPR008972">
    <property type="entry name" value="Cupredoxin"/>
</dbReference>
<evidence type="ECO:0000256" key="7">
    <source>
        <dbReference type="SAM" id="MobiDB-lite"/>
    </source>
</evidence>
<comment type="subcellular location">
    <subcellularLocation>
        <location evidence="1">Membrane</location>
    </subcellularLocation>
</comment>
<evidence type="ECO:0000256" key="5">
    <source>
        <dbReference type="ARBA" id="ARBA00023008"/>
    </source>
</evidence>
<keyword evidence="10" id="KW-1185">Reference proteome</keyword>
<keyword evidence="5" id="KW-0186">Copper</keyword>
<evidence type="ECO:0000256" key="1">
    <source>
        <dbReference type="ARBA" id="ARBA00004370"/>
    </source>
</evidence>
<protein>
    <submittedName>
        <fullName evidence="9">Plastocyanin/azurin family copper-binding protein</fullName>
    </submittedName>
</protein>
<keyword evidence="4" id="KW-0249">Electron transport</keyword>
<evidence type="ECO:0000259" key="8">
    <source>
        <dbReference type="Pfam" id="PF00127"/>
    </source>
</evidence>
<evidence type="ECO:0000313" key="9">
    <source>
        <dbReference type="EMBL" id="UPV73648.1"/>
    </source>
</evidence>
<gene>
    <name evidence="9" type="ORF">M0R89_14010</name>
</gene>
<dbReference type="GO" id="GO:0005507">
    <property type="term" value="F:copper ion binding"/>
    <property type="evidence" value="ECO:0007669"/>
    <property type="project" value="InterPro"/>
</dbReference>
<dbReference type="GeneID" id="72186335"/>
<dbReference type="AlphaFoldDB" id="A0A8U0HS00"/>
<dbReference type="InterPro" id="IPR000923">
    <property type="entry name" value="BlueCu_1"/>
</dbReference>